<dbReference type="GO" id="GO:0004674">
    <property type="term" value="F:protein serine/threonine kinase activity"/>
    <property type="evidence" value="ECO:0007669"/>
    <property type="project" value="UniProtKB-KW"/>
</dbReference>
<feature type="binding site" evidence="11">
    <location>
        <position position="208"/>
    </location>
    <ligand>
        <name>Mg(2+)</name>
        <dbReference type="ChEBI" id="CHEBI:18420"/>
    </ligand>
</feature>
<dbReference type="Gene3D" id="1.10.510.10">
    <property type="entry name" value="Transferase(Phosphotransferase) domain 1"/>
    <property type="match status" value="1"/>
</dbReference>
<keyword evidence="14" id="KW-1185">Reference proteome</keyword>
<dbReference type="RefSeq" id="WP_151155928.1">
    <property type="nucleotide sequence ID" value="NZ_VZRA01000001.1"/>
</dbReference>
<feature type="active site" evidence="11">
    <location>
        <position position="220"/>
    </location>
</feature>
<feature type="domain" description="Aminoglycoside phosphotransferase" evidence="12">
    <location>
        <begin position="36"/>
        <end position="267"/>
    </location>
</feature>
<dbReference type="Pfam" id="PF01636">
    <property type="entry name" value="APH"/>
    <property type="match status" value="1"/>
</dbReference>
<comment type="subunit">
    <text evidence="11">Monomer.</text>
</comment>
<proteinExistence type="inferred from homology"/>
<keyword evidence="2 11" id="KW-0723">Serine/threonine-protein kinase</keyword>
<evidence type="ECO:0000313" key="13">
    <source>
        <dbReference type="EMBL" id="KAB0672162.1"/>
    </source>
</evidence>
<keyword evidence="9 11" id="KW-0460">Magnesium</keyword>
<comment type="caution">
    <text evidence="13">The sequence shown here is derived from an EMBL/GenBank/DDBJ whole genome shotgun (WGS) entry which is preliminary data.</text>
</comment>
<comment type="catalytic activity">
    <reaction evidence="11">
        <text>L-seryl-[protein] + ATP = O-phospho-L-seryl-[protein] + ADP + H(+)</text>
        <dbReference type="Rhea" id="RHEA:17989"/>
        <dbReference type="Rhea" id="RHEA-COMP:9863"/>
        <dbReference type="Rhea" id="RHEA-COMP:11604"/>
        <dbReference type="ChEBI" id="CHEBI:15378"/>
        <dbReference type="ChEBI" id="CHEBI:29999"/>
        <dbReference type="ChEBI" id="CHEBI:30616"/>
        <dbReference type="ChEBI" id="CHEBI:83421"/>
        <dbReference type="ChEBI" id="CHEBI:456216"/>
        <dbReference type="EC" id="2.7.11.1"/>
    </reaction>
</comment>
<evidence type="ECO:0000256" key="6">
    <source>
        <dbReference type="ARBA" id="ARBA00022741"/>
    </source>
</evidence>
<evidence type="ECO:0000256" key="7">
    <source>
        <dbReference type="ARBA" id="ARBA00022777"/>
    </source>
</evidence>
<gene>
    <name evidence="11" type="primary">srkA</name>
    <name evidence="13" type="ORF">F6V30_06235</name>
</gene>
<keyword evidence="10 11" id="KW-0346">Stress response</keyword>
<accession>A0ABQ6TTV6</accession>
<name>A0ABQ6TTV6_9BACT</name>
<keyword evidence="8 11" id="KW-0067">ATP-binding</keyword>
<evidence type="ECO:0000313" key="14">
    <source>
        <dbReference type="Proteomes" id="UP000798046"/>
    </source>
</evidence>
<comment type="subcellular location">
    <subcellularLocation>
        <location evidence="11">Cytoplasm</location>
    </subcellularLocation>
</comment>
<keyword evidence="4 11" id="KW-0808">Transferase</keyword>
<feature type="active site" description="Proton acceptor" evidence="11">
    <location>
        <position position="203"/>
    </location>
</feature>
<dbReference type="SUPFAM" id="SSF56112">
    <property type="entry name" value="Protein kinase-like (PK-like)"/>
    <property type="match status" value="1"/>
</dbReference>
<keyword evidence="5 11" id="KW-0479">Metal-binding</keyword>
<dbReference type="Gene3D" id="1.20.1270.170">
    <property type="match status" value="1"/>
</dbReference>
<evidence type="ECO:0000256" key="8">
    <source>
        <dbReference type="ARBA" id="ARBA00022840"/>
    </source>
</evidence>
<dbReference type="HAMAP" id="MF_01497">
    <property type="entry name" value="SrkA_kinase"/>
    <property type="match status" value="1"/>
</dbReference>
<organism evidence="13 14">
    <name type="scientific">Oryzomonas sagensis</name>
    <dbReference type="NCBI Taxonomy" id="2603857"/>
    <lineage>
        <taxon>Bacteria</taxon>
        <taxon>Pseudomonadati</taxon>
        <taxon>Thermodesulfobacteriota</taxon>
        <taxon>Desulfuromonadia</taxon>
        <taxon>Geobacterales</taxon>
        <taxon>Geobacteraceae</taxon>
        <taxon>Oryzomonas</taxon>
    </lineage>
</organism>
<dbReference type="NCBIfam" id="NF008738">
    <property type="entry name" value="PRK11768.1"/>
    <property type="match status" value="1"/>
</dbReference>
<dbReference type="EC" id="2.7.11.1" evidence="11"/>
<dbReference type="InterPro" id="IPR002575">
    <property type="entry name" value="Aminoglycoside_PTrfase"/>
</dbReference>
<evidence type="ECO:0000256" key="3">
    <source>
        <dbReference type="ARBA" id="ARBA00022553"/>
    </source>
</evidence>
<dbReference type="InterPro" id="IPR032882">
    <property type="entry name" value="SrkA/RdoA"/>
</dbReference>
<comment type="catalytic activity">
    <reaction evidence="11">
        <text>L-threonyl-[protein] + ATP = O-phospho-L-threonyl-[protein] + ADP + H(+)</text>
        <dbReference type="Rhea" id="RHEA:46608"/>
        <dbReference type="Rhea" id="RHEA-COMP:11060"/>
        <dbReference type="Rhea" id="RHEA-COMP:11605"/>
        <dbReference type="ChEBI" id="CHEBI:15378"/>
        <dbReference type="ChEBI" id="CHEBI:30013"/>
        <dbReference type="ChEBI" id="CHEBI:30616"/>
        <dbReference type="ChEBI" id="CHEBI:61977"/>
        <dbReference type="ChEBI" id="CHEBI:456216"/>
        <dbReference type="EC" id="2.7.11.1"/>
    </reaction>
</comment>
<sequence length="329" mass="37694">MPESPHPFQTLIPGFIMDAVESQGFRCDCRTLALNSYENRVYQVGIEEGLPLIAKFYRPGRWSDEQIVEEHRFCFELAEHELPVVAPWTNAAGESLFRHAGFRFALYPRQGGHAPEFDNLDNLLILGRMLGRIHLIGAVQPFASRPTLDSRSFGHASVELIRERFIPEEYRASYTAVTDQLLAAVDGILAEAGPIRYLRSHGDCHSGNILWRDNAPHFVDFDDARMAPAVQDLWMMLSGDRQRRSAQLEVLLEGYNEFFDFNPAELRLVEALRALRMLHYSAWLANRWEDPIFPATFPWFNTVRYWGEHILDLREQLAALGEPPLELVG</sequence>
<keyword evidence="7 11" id="KW-0418">Kinase</keyword>
<comment type="function">
    <text evidence="11">A protein kinase that phosphorylates Ser and Thr residues. Probably acts to suppress the effects of stress linked to accumulation of reactive oxygen species. Probably involved in the extracytoplasmic stress response.</text>
</comment>
<comment type="cofactor">
    <cofactor evidence="11">
        <name>Mg(2+)</name>
        <dbReference type="ChEBI" id="CHEBI:18420"/>
    </cofactor>
</comment>
<dbReference type="Proteomes" id="UP000798046">
    <property type="component" value="Unassembled WGS sequence"/>
</dbReference>
<dbReference type="InterPro" id="IPR011009">
    <property type="entry name" value="Kinase-like_dom_sf"/>
</dbReference>
<evidence type="ECO:0000256" key="5">
    <source>
        <dbReference type="ARBA" id="ARBA00022723"/>
    </source>
</evidence>
<evidence type="ECO:0000256" key="10">
    <source>
        <dbReference type="ARBA" id="ARBA00023016"/>
    </source>
</evidence>
<protein>
    <recommendedName>
        <fullName evidence="11">Stress response kinase A</fullName>
        <ecNumber evidence="11">2.7.11.1</ecNumber>
    </recommendedName>
    <alternativeName>
        <fullName evidence="11">Serine/threonine-protein kinase SrkA</fullName>
    </alternativeName>
</protein>
<evidence type="ECO:0000256" key="4">
    <source>
        <dbReference type="ARBA" id="ARBA00022679"/>
    </source>
</evidence>
<evidence type="ECO:0000256" key="2">
    <source>
        <dbReference type="ARBA" id="ARBA00022527"/>
    </source>
</evidence>
<evidence type="ECO:0000256" key="9">
    <source>
        <dbReference type="ARBA" id="ARBA00022842"/>
    </source>
</evidence>
<dbReference type="PANTHER" id="PTHR39573">
    <property type="entry name" value="STRESS RESPONSE KINASE A"/>
    <property type="match status" value="1"/>
</dbReference>
<comment type="similarity">
    <text evidence="11">Belongs to the SrkA/RdoA protein kinase family.</text>
</comment>
<dbReference type="PANTHER" id="PTHR39573:SF1">
    <property type="entry name" value="STRESS RESPONSE KINASE A"/>
    <property type="match status" value="1"/>
</dbReference>
<dbReference type="EMBL" id="VZRA01000001">
    <property type="protein sequence ID" value="KAB0672162.1"/>
    <property type="molecule type" value="Genomic_DNA"/>
</dbReference>
<evidence type="ECO:0000256" key="11">
    <source>
        <dbReference type="HAMAP-Rule" id="MF_01497"/>
    </source>
</evidence>
<feature type="site" description="ATP" evidence="11">
    <location>
        <position position="36"/>
    </location>
</feature>
<reference evidence="13 14" key="1">
    <citation type="journal article" date="2020" name="Microorganisms">
        <title>Description of Three Novel Members in the Family Geobacteraceae, Oryzomonas japonicum gen. nov., sp. nov., Oryzomonas sagensis sp. nov., and Oryzomonas ruber sp. nov.</title>
        <authorList>
            <person name="Xu Z."/>
            <person name="Masuda Y."/>
            <person name="Hayakawa C."/>
            <person name="Ushijima N."/>
            <person name="Kawano K."/>
            <person name="Shiratori Y."/>
            <person name="Senoo K."/>
            <person name="Itoh H."/>
        </authorList>
    </citation>
    <scope>NUCLEOTIDE SEQUENCE [LARGE SCALE GENOMIC DNA]</scope>
    <source>
        <strain evidence="13 14">Red100</strain>
    </source>
</reference>
<evidence type="ECO:0000256" key="1">
    <source>
        <dbReference type="ARBA" id="ARBA00022490"/>
    </source>
</evidence>
<keyword evidence="3 11" id="KW-0597">Phosphoprotein</keyword>
<feature type="binding site" evidence="11">
    <location>
        <position position="220"/>
    </location>
    <ligand>
        <name>Mg(2+)</name>
        <dbReference type="ChEBI" id="CHEBI:18420"/>
    </ligand>
</feature>
<keyword evidence="1 11" id="KW-0963">Cytoplasm</keyword>
<keyword evidence="6 11" id="KW-0547">Nucleotide-binding</keyword>
<evidence type="ECO:0000259" key="12">
    <source>
        <dbReference type="Pfam" id="PF01636"/>
    </source>
</evidence>
<dbReference type="Gene3D" id="3.30.200.70">
    <property type="match status" value="1"/>
</dbReference>